<evidence type="ECO:0000256" key="1">
    <source>
        <dbReference type="ARBA" id="ARBA00010928"/>
    </source>
</evidence>
<dbReference type="KEGG" id="ble:BleG1_3097"/>
<dbReference type="RefSeq" id="WP_038482798.1">
    <property type="nucleotide sequence ID" value="NZ_CP003923.1"/>
</dbReference>
<evidence type="ECO:0000259" key="3">
    <source>
        <dbReference type="Pfam" id="PF01408"/>
    </source>
</evidence>
<protein>
    <submittedName>
        <fullName evidence="5">Oxidoreductase</fullName>
    </submittedName>
</protein>
<dbReference type="InterPro" id="IPR036291">
    <property type="entry name" value="NAD(P)-bd_dom_sf"/>
</dbReference>
<dbReference type="OrthoDB" id="9815825at2"/>
<sequence length="365" mass="40268">MSVIKAGVVGCGNISDIYFQLNNRFDDIQIIACTDLNFAQATQKAADYEGIEALSMDDFFQDERIELVINLTIPSAHYAVHKRALEAGKHAYGEKPLALSLEEADELRKLAREKNLYLGAAPDTFLGGGLQTAKKLIEDGWIGKPVSANGFMMSHGPESWHPNPDFFYKEGAGPLFDMGPYYLTALVSILGPIKRLTSSTGKAFEERKITSLPRFGETMQVEVETHLSSIVDFENGTIGTLITSFDVWGSQTPNLEIHGTRGSLILPDPNTFGGPLFFKKQGEVAFQEVPLTYGFQENSRGLGVVDMVAAIKEKRAHRASDALAYHVLEAMHGILRSSREEKHYQMISTCSIPELLPLSMTTRGF</sequence>
<name>A0A060LWL0_9BACI</name>
<dbReference type="Gene3D" id="3.40.50.720">
    <property type="entry name" value="NAD(P)-binding Rossmann-like Domain"/>
    <property type="match status" value="1"/>
</dbReference>
<dbReference type="InterPro" id="IPR051317">
    <property type="entry name" value="Gfo/Idh/MocA_oxidoreduct"/>
</dbReference>
<dbReference type="PATRIC" id="fig|1246626.3.peg.3089"/>
<keyword evidence="6" id="KW-1185">Reference proteome</keyword>
<dbReference type="GO" id="GO:0000166">
    <property type="term" value="F:nucleotide binding"/>
    <property type="evidence" value="ECO:0007669"/>
    <property type="project" value="InterPro"/>
</dbReference>
<organism evidence="5 6">
    <name type="scientific">Shouchella lehensis G1</name>
    <dbReference type="NCBI Taxonomy" id="1246626"/>
    <lineage>
        <taxon>Bacteria</taxon>
        <taxon>Bacillati</taxon>
        <taxon>Bacillota</taxon>
        <taxon>Bacilli</taxon>
        <taxon>Bacillales</taxon>
        <taxon>Bacillaceae</taxon>
        <taxon>Shouchella</taxon>
    </lineage>
</organism>
<keyword evidence="2" id="KW-0560">Oxidoreductase</keyword>
<dbReference type="Proteomes" id="UP000027142">
    <property type="component" value="Chromosome"/>
</dbReference>
<evidence type="ECO:0000313" key="5">
    <source>
        <dbReference type="EMBL" id="AIC95661.1"/>
    </source>
</evidence>
<dbReference type="GO" id="GO:0016491">
    <property type="term" value="F:oxidoreductase activity"/>
    <property type="evidence" value="ECO:0007669"/>
    <property type="project" value="UniProtKB-KW"/>
</dbReference>
<comment type="similarity">
    <text evidence="1">Belongs to the Gfo/Idh/MocA family.</text>
</comment>
<dbReference type="EMBL" id="CP003923">
    <property type="protein sequence ID" value="AIC95661.1"/>
    <property type="molecule type" value="Genomic_DNA"/>
</dbReference>
<dbReference type="STRING" id="1246626.BleG1_3097"/>
<feature type="domain" description="GFO/IDH/MocA-like oxidoreductase" evidence="4">
    <location>
        <begin position="131"/>
        <end position="264"/>
    </location>
</feature>
<dbReference type="PANTHER" id="PTHR43708">
    <property type="entry name" value="CONSERVED EXPRESSED OXIDOREDUCTASE (EUROFUNG)"/>
    <property type="match status" value="1"/>
</dbReference>
<reference evidence="5 6" key="1">
    <citation type="journal article" date="2014" name="Gene">
        <title>A comparative genomic analysis of the alkalitolerant soil bacterium Bacillus lehensis G1.</title>
        <authorList>
            <person name="Noor Y.M."/>
            <person name="Samsulrizal N.H."/>
            <person name="Jema'on N.A."/>
            <person name="Low K.O."/>
            <person name="Ramli A.N."/>
            <person name="Alias N.I."/>
            <person name="Damis S.I."/>
            <person name="Fuzi S.F."/>
            <person name="Isa M.N."/>
            <person name="Murad A.M."/>
            <person name="Raih M.F."/>
            <person name="Bakar F.D."/>
            <person name="Najimudin N."/>
            <person name="Mahadi N.M."/>
            <person name="Illias R.M."/>
        </authorList>
    </citation>
    <scope>NUCLEOTIDE SEQUENCE [LARGE SCALE GENOMIC DNA]</scope>
    <source>
        <strain evidence="5 6">G1</strain>
    </source>
</reference>
<dbReference type="eggNOG" id="COG0673">
    <property type="taxonomic scope" value="Bacteria"/>
</dbReference>
<accession>A0A060LWL0</accession>
<dbReference type="Gene3D" id="3.30.360.10">
    <property type="entry name" value="Dihydrodipicolinate Reductase, domain 2"/>
    <property type="match status" value="1"/>
</dbReference>
<dbReference type="SUPFAM" id="SSF55347">
    <property type="entry name" value="Glyceraldehyde-3-phosphate dehydrogenase-like, C-terminal domain"/>
    <property type="match status" value="1"/>
</dbReference>
<dbReference type="SUPFAM" id="SSF51735">
    <property type="entry name" value="NAD(P)-binding Rossmann-fold domains"/>
    <property type="match status" value="1"/>
</dbReference>
<gene>
    <name evidence="5" type="ORF">BleG1_3097</name>
</gene>
<feature type="domain" description="Gfo/Idh/MocA-like oxidoreductase N-terminal" evidence="3">
    <location>
        <begin position="4"/>
        <end position="117"/>
    </location>
</feature>
<evidence type="ECO:0000313" key="6">
    <source>
        <dbReference type="Proteomes" id="UP000027142"/>
    </source>
</evidence>
<dbReference type="HOGENOM" id="CLU_023194_6_0_9"/>
<dbReference type="InterPro" id="IPR055170">
    <property type="entry name" value="GFO_IDH_MocA-like_dom"/>
</dbReference>
<dbReference type="PANTHER" id="PTHR43708:SF5">
    <property type="entry name" value="CONSERVED EXPRESSED OXIDOREDUCTASE (EUROFUNG)-RELATED"/>
    <property type="match status" value="1"/>
</dbReference>
<evidence type="ECO:0000259" key="4">
    <source>
        <dbReference type="Pfam" id="PF22725"/>
    </source>
</evidence>
<evidence type="ECO:0000256" key="2">
    <source>
        <dbReference type="ARBA" id="ARBA00023002"/>
    </source>
</evidence>
<dbReference type="Pfam" id="PF01408">
    <property type="entry name" value="GFO_IDH_MocA"/>
    <property type="match status" value="1"/>
</dbReference>
<proteinExistence type="inferred from homology"/>
<dbReference type="InterPro" id="IPR000683">
    <property type="entry name" value="Gfo/Idh/MocA-like_OxRdtase_N"/>
</dbReference>
<dbReference type="Pfam" id="PF22725">
    <property type="entry name" value="GFO_IDH_MocA_C3"/>
    <property type="match status" value="1"/>
</dbReference>
<dbReference type="AlphaFoldDB" id="A0A060LWL0"/>